<reference evidence="2 3" key="1">
    <citation type="submission" date="2017-09" db="EMBL/GenBank/DDBJ databases">
        <title>Depth-based differentiation of microbial function through sediment-hosted aquifers and enrichment of novel symbionts in the deep terrestrial subsurface.</title>
        <authorList>
            <person name="Probst A.J."/>
            <person name="Ladd B."/>
            <person name="Jarett J.K."/>
            <person name="Geller-Mcgrath D.E."/>
            <person name="Sieber C.M."/>
            <person name="Emerson J.B."/>
            <person name="Anantharaman K."/>
            <person name="Thomas B.C."/>
            <person name="Malmstrom R."/>
            <person name="Stieglmeier M."/>
            <person name="Klingl A."/>
            <person name="Woyke T."/>
            <person name="Ryan C.M."/>
            <person name="Banfield J.F."/>
        </authorList>
    </citation>
    <scope>NUCLEOTIDE SEQUENCE [LARGE SCALE GENOMIC DNA]</scope>
    <source>
        <strain evidence="2">CG22_combo_CG10-13_8_21_14_all_38_20</strain>
    </source>
</reference>
<keyword evidence="1" id="KW-1133">Transmembrane helix</keyword>
<name>A0A2H0BW19_9BACT</name>
<keyword evidence="1" id="KW-0812">Transmembrane</keyword>
<comment type="caution">
    <text evidence="2">The sequence shown here is derived from an EMBL/GenBank/DDBJ whole genome shotgun (WGS) entry which is preliminary data.</text>
</comment>
<keyword evidence="1" id="KW-0472">Membrane</keyword>
<feature type="transmembrane region" description="Helical" evidence="1">
    <location>
        <begin position="6"/>
        <end position="29"/>
    </location>
</feature>
<gene>
    <name evidence="2" type="ORF">COW99_01475</name>
</gene>
<proteinExistence type="predicted"/>
<dbReference type="AlphaFoldDB" id="A0A2H0BW19"/>
<dbReference type="Proteomes" id="UP000231246">
    <property type="component" value="Unassembled WGS sequence"/>
</dbReference>
<evidence type="ECO:0000256" key="1">
    <source>
        <dbReference type="SAM" id="Phobius"/>
    </source>
</evidence>
<evidence type="ECO:0008006" key="4">
    <source>
        <dbReference type="Google" id="ProtNLM"/>
    </source>
</evidence>
<evidence type="ECO:0000313" key="2">
    <source>
        <dbReference type="EMBL" id="PIP61875.1"/>
    </source>
</evidence>
<dbReference type="EMBL" id="PCTA01000010">
    <property type="protein sequence ID" value="PIP61875.1"/>
    <property type="molecule type" value="Genomic_DNA"/>
</dbReference>
<organism evidence="2 3">
    <name type="scientific">Candidatus Roizmanbacteria bacterium CG22_combo_CG10-13_8_21_14_all_38_20</name>
    <dbReference type="NCBI Taxonomy" id="1974862"/>
    <lineage>
        <taxon>Bacteria</taxon>
        <taxon>Candidatus Roizmaniibacteriota</taxon>
    </lineage>
</organism>
<protein>
    <recommendedName>
        <fullName evidence="4">POTRA domain-containing protein</fullName>
    </recommendedName>
</protein>
<evidence type="ECO:0000313" key="3">
    <source>
        <dbReference type="Proteomes" id="UP000231246"/>
    </source>
</evidence>
<accession>A0A2H0BW19</accession>
<sequence>MGRTKLLSFVILLFVIAGELYIVSLLWGFERVGRVFTNNYLNPAFFKFGKFNVLGVSKQQLMDQMKEYDPELTNVKITKKLNGDIYIDVAGIEEKYMLADKDETQFFSADERGVVIKEATGQDKLLIVTGKASLKKGSKMDSESERAALILVDKVAKYPALEELKKVIIQDDKLLMVFERNFVVILPIVEDLDSYLQSLQILLDRFTIEGKLPQEIDMRYIRAVVKM</sequence>